<proteinExistence type="predicted"/>
<feature type="chain" id="PRO_5001574590" evidence="2">
    <location>
        <begin position="20"/>
        <end position="126"/>
    </location>
</feature>
<dbReference type="KEGG" id="egr:104436027"/>
<name>A0A059CKP0_EUCGR</name>
<sequence length="126" mass="13991">MRRLLLACLFFVICSKVLSSESESALRPAHDHYKLREGESSATLDLIIKTEERRHQRKTEERDYQNNQGEVQKVHLKSVNKAKAVYGSTTAKKNHSGAPVNVLHASFLSAAVGPVIAGLVTVTLFF</sequence>
<feature type="transmembrane region" description="Helical" evidence="1">
    <location>
        <begin position="102"/>
        <end position="125"/>
    </location>
</feature>
<evidence type="ECO:0000256" key="1">
    <source>
        <dbReference type="SAM" id="Phobius"/>
    </source>
</evidence>
<dbReference type="InParanoid" id="A0A059CKP0"/>
<keyword evidence="1" id="KW-0812">Transmembrane</keyword>
<dbReference type="EMBL" id="KK198755">
    <property type="protein sequence ID" value="KCW78819.1"/>
    <property type="molecule type" value="Genomic_DNA"/>
</dbReference>
<keyword evidence="1" id="KW-1133">Transmembrane helix</keyword>
<evidence type="ECO:0000313" key="3">
    <source>
        <dbReference type="EMBL" id="KCW78819.1"/>
    </source>
</evidence>
<keyword evidence="2" id="KW-0732">Signal</keyword>
<organism evidence="3">
    <name type="scientific">Eucalyptus grandis</name>
    <name type="common">Flooded gum</name>
    <dbReference type="NCBI Taxonomy" id="71139"/>
    <lineage>
        <taxon>Eukaryota</taxon>
        <taxon>Viridiplantae</taxon>
        <taxon>Streptophyta</taxon>
        <taxon>Embryophyta</taxon>
        <taxon>Tracheophyta</taxon>
        <taxon>Spermatophyta</taxon>
        <taxon>Magnoliopsida</taxon>
        <taxon>eudicotyledons</taxon>
        <taxon>Gunneridae</taxon>
        <taxon>Pentapetalae</taxon>
        <taxon>rosids</taxon>
        <taxon>malvids</taxon>
        <taxon>Myrtales</taxon>
        <taxon>Myrtaceae</taxon>
        <taxon>Myrtoideae</taxon>
        <taxon>Eucalypteae</taxon>
        <taxon>Eucalyptus</taxon>
    </lineage>
</organism>
<dbReference type="OrthoDB" id="1631698at2759"/>
<keyword evidence="1" id="KW-0472">Membrane</keyword>
<protein>
    <submittedName>
        <fullName evidence="3">Uncharacterized protein</fullName>
    </submittedName>
</protein>
<reference evidence="3" key="1">
    <citation type="submission" date="2013-07" db="EMBL/GenBank/DDBJ databases">
        <title>The genome of Eucalyptus grandis.</title>
        <authorList>
            <person name="Schmutz J."/>
            <person name="Hayes R."/>
            <person name="Myburg A."/>
            <person name="Tuskan G."/>
            <person name="Grattapaglia D."/>
            <person name="Rokhsar D.S."/>
        </authorList>
    </citation>
    <scope>NUCLEOTIDE SEQUENCE</scope>
    <source>
        <tissue evidence="3">Leaf extractions</tissue>
    </source>
</reference>
<evidence type="ECO:0000256" key="2">
    <source>
        <dbReference type="SAM" id="SignalP"/>
    </source>
</evidence>
<gene>
    <name evidence="3" type="ORF">EUGRSUZ_C00249</name>
</gene>
<dbReference type="Gramene" id="KCW78819">
    <property type="protein sequence ID" value="KCW78819"/>
    <property type="gene ID" value="EUGRSUZ_C00249"/>
</dbReference>
<feature type="signal peptide" evidence="2">
    <location>
        <begin position="1"/>
        <end position="19"/>
    </location>
</feature>
<dbReference type="AlphaFoldDB" id="A0A059CKP0"/>
<accession>A0A059CKP0</accession>